<dbReference type="SUPFAM" id="SSF49265">
    <property type="entry name" value="Fibronectin type III"/>
    <property type="match status" value="1"/>
</dbReference>
<evidence type="ECO:0000256" key="2">
    <source>
        <dbReference type="ARBA" id="ARBA00022737"/>
    </source>
</evidence>
<dbReference type="GO" id="GO:0007156">
    <property type="term" value="P:homophilic cell adhesion via plasma membrane adhesion molecules"/>
    <property type="evidence" value="ECO:0007669"/>
    <property type="project" value="TreeGrafter"/>
</dbReference>
<sequence>MKNSVYLVFCLGIFSASYRAYGMPSPDDDYNNDDIINDDLVDDYDDEPKMVSRNENYTVAVGATVSLPCKIEGEDPVVQWTYSDSKREKKPVRLFFGTHRQEADHRIYLSADFTLTISNANLKDSGQYKCILGFKNVTENELNSVMYYVRVGAPTPKIAAMRPANSQTLMIGQPMTFMCEGQGKHKLDVYWLRELKYLNRNETINSREIKYDKVKPEHAGRYTCVVKNRDGKDMKTVDLIVLAPPVMSAERRVVTTSENFESELKCISAPNNEKIEVTWYRDGQQIIPNDKNYFVNVNGDDKSVKQYTLRIIPTKKNDLGTYECTGVNKYGRNSSVIMLIDEPLPPVLLSGNPSGDNGYVLTYMSESQIKFLNYEMAYKRQQDDDWIYEKNALGSNENVLEFSHTFKDLSPHTYEAKVRVNNLNGWSLWSEVTHFSGQSTMAKEKEVEVMQSKLLELNTGHNPASSINIRKSYFPVVILLIFFFLN</sequence>
<keyword evidence="8" id="KW-1185">Reference proteome</keyword>
<dbReference type="GeneID" id="106665832"/>
<proteinExistence type="predicted"/>
<reference evidence="7" key="1">
    <citation type="submission" date="2022-01" db="UniProtKB">
        <authorList>
            <consortium name="EnsemblMetazoa"/>
        </authorList>
    </citation>
    <scope>IDENTIFICATION</scope>
</reference>
<dbReference type="Gene3D" id="2.60.40.10">
    <property type="entry name" value="Immunoglobulins"/>
    <property type="match status" value="4"/>
</dbReference>
<dbReference type="EnsemblMetazoa" id="XM_014392600.2">
    <property type="protein sequence ID" value="XP_014248086.1"/>
    <property type="gene ID" value="LOC106665832"/>
</dbReference>
<dbReference type="GO" id="GO:0043025">
    <property type="term" value="C:neuronal cell body"/>
    <property type="evidence" value="ECO:0007669"/>
    <property type="project" value="TreeGrafter"/>
</dbReference>
<feature type="domain" description="Ig-like" evidence="6">
    <location>
        <begin position="156"/>
        <end position="238"/>
    </location>
</feature>
<feature type="signal peptide" evidence="5">
    <location>
        <begin position="1"/>
        <end position="22"/>
    </location>
</feature>
<feature type="domain" description="Ig-like" evidence="6">
    <location>
        <begin position="244"/>
        <end position="325"/>
    </location>
</feature>
<dbReference type="InterPro" id="IPR003599">
    <property type="entry name" value="Ig_sub"/>
</dbReference>
<dbReference type="SMART" id="SM00409">
    <property type="entry name" value="IG"/>
    <property type="match status" value="3"/>
</dbReference>
<feature type="chain" id="PRO_5035301026" description="Ig-like domain-containing protein" evidence="5">
    <location>
        <begin position="23"/>
        <end position="486"/>
    </location>
</feature>
<dbReference type="InterPro" id="IPR003598">
    <property type="entry name" value="Ig_sub2"/>
</dbReference>
<protein>
    <recommendedName>
        <fullName evidence="6">Ig-like domain-containing protein</fullName>
    </recommendedName>
</protein>
<evidence type="ECO:0000256" key="4">
    <source>
        <dbReference type="ARBA" id="ARBA00023319"/>
    </source>
</evidence>
<dbReference type="AlphaFoldDB" id="A0A8I6RU28"/>
<dbReference type="Pfam" id="PF07679">
    <property type="entry name" value="I-set"/>
    <property type="match status" value="1"/>
</dbReference>
<dbReference type="OrthoDB" id="6159398at2759"/>
<dbReference type="InterPro" id="IPR013098">
    <property type="entry name" value="Ig_I-set"/>
</dbReference>
<organism evidence="7 8">
    <name type="scientific">Cimex lectularius</name>
    <name type="common">Bed bug</name>
    <name type="synonym">Acanthia lectularia</name>
    <dbReference type="NCBI Taxonomy" id="79782"/>
    <lineage>
        <taxon>Eukaryota</taxon>
        <taxon>Metazoa</taxon>
        <taxon>Ecdysozoa</taxon>
        <taxon>Arthropoda</taxon>
        <taxon>Hexapoda</taxon>
        <taxon>Insecta</taxon>
        <taxon>Pterygota</taxon>
        <taxon>Neoptera</taxon>
        <taxon>Paraneoptera</taxon>
        <taxon>Hemiptera</taxon>
        <taxon>Heteroptera</taxon>
        <taxon>Panheteroptera</taxon>
        <taxon>Cimicomorpha</taxon>
        <taxon>Cimicidae</taxon>
        <taxon>Cimex</taxon>
    </lineage>
</organism>
<keyword evidence="1 5" id="KW-0732">Signal</keyword>
<dbReference type="Proteomes" id="UP000494040">
    <property type="component" value="Unassembled WGS sequence"/>
</dbReference>
<dbReference type="PROSITE" id="PS50835">
    <property type="entry name" value="IG_LIKE"/>
    <property type="match status" value="3"/>
</dbReference>
<dbReference type="GO" id="GO:0030424">
    <property type="term" value="C:axon"/>
    <property type="evidence" value="ECO:0007669"/>
    <property type="project" value="TreeGrafter"/>
</dbReference>
<dbReference type="RefSeq" id="XP_014248086.1">
    <property type="nucleotide sequence ID" value="XM_014392600.2"/>
</dbReference>
<keyword evidence="2" id="KW-0677">Repeat</keyword>
<name>A0A8I6RU28_CIMLE</name>
<evidence type="ECO:0000256" key="3">
    <source>
        <dbReference type="ARBA" id="ARBA00023157"/>
    </source>
</evidence>
<accession>A0A8I6RU28</accession>
<keyword evidence="4" id="KW-0393">Immunoglobulin domain</keyword>
<dbReference type="GO" id="GO:0005886">
    <property type="term" value="C:plasma membrane"/>
    <property type="evidence" value="ECO:0007669"/>
    <property type="project" value="TreeGrafter"/>
</dbReference>
<dbReference type="InterPro" id="IPR036116">
    <property type="entry name" value="FN3_sf"/>
</dbReference>
<evidence type="ECO:0000256" key="1">
    <source>
        <dbReference type="ARBA" id="ARBA00022729"/>
    </source>
</evidence>
<dbReference type="PANTHER" id="PTHR45080">
    <property type="entry name" value="CONTACTIN 5"/>
    <property type="match status" value="1"/>
</dbReference>
<dbReference type="Pfam" id="PF13927">
    <property type="entry name" value="Ig_3"/>
    <property type="match status" value="1"/>
</dbReference>
<dbReference type="KEGG" id="clec:106665832"/>
<dbReference type="PANTHER" id="PTHR45080:SF8">
    <property type="entry name" value="IG-LIKE DOMAIN-CONTAINING PROTEIN"/>
    <property type="match status" value="1"/>
</dbReference>
<dbReference type="CDD" id="cd00063">
    <property type="entry name" value="FN3"/>
    <property type="match status" value="1"/>
</dbReference>
<dbReference type="SUPFAM" id="SSF48726">
    <property type="entry name" value="Immunoglobulin"/>
    <property type="match status" value="3"/>
</dbReference>
<dbReference type="SMART" id="SM00408">
    <property type="entry name" value="IGc2"/>
    <property type="match status" value="3"/>
</dbReference>
<evidence type="ECO:0000313" key="8">
    <source>
        <dbReference type="Proteomes" id="UP000494040"/>
    </source>
</evidence>
<evidence type="ECO:0000256" key="5">
    <source>
        <dbReference type="SAM" id="SignalP"/>
    </source>
</evidence>
<keyword evidence="3" id="KW-1015">Disulfide bond</keyword>
<dbReference type="Pfam" id="PF13895">
    <property type="entry name" value="Ig_2"/>
    <property type="match status" value="1"/>
</dbReference>
<dbReference type="InterPro" id="IPR036179">
    <property type="entry name" value="Ig-like_dom_sf"/>
</dbReference>
<dbReference type="CDD" id="cd00096">
    <property type="entry name" value="Ig"/>
    <property type="match status" value="1"/>
</dbReference>
<dbReference type="InterPro" id="IPR003961">
    <property type="entry name" value="FN3_dom"/>
</dbReference>
<evidence type="ECO:0000313" key="7">
    <source>
        <dbReference type="EnsemblMetazoa" id="XP_014248086.1"/>
    </source>
</evidence>
<dbReference type="OMA" id="FSGQSTM"/>
<feature type="domain" description="Ig-like" evidence="6">
    <location>
        <begin position="48"/>
        <end position="143"/>
    </location>
</feature>
<dbReference type="InterPro" id="IPR013783">
    <property type="entry name" value="Ig-like_fold"/>
</dbReference>
<dbReference type="InterPro" id="IPR050958">
    <property type="entry name" value="Cell_Adh-Cytoskel_Orgn"/>
</dbReference>
<dbReference type="InterPro" id="IPR007110">
    <property type="entry name" value="Ig-like_dom"/>
</dbReference>
<dbReference type="GO" id="GO:0050808">
    <property type="term" value="P:synapse organization"/>
    <property type="evidence" value="ECO:0007669"/>
    <property type="project" value="TreeGrafter"/>
</dbReference>
<evidence type="ECO:0000259" key="6">
    <source>
        <dbReference type="PROSITE" id="PS50835"/>
    </source>
</evidence>
<dbReference type="GO" id="GO:0008046">
    <property type="term" value="F:axon guidance receptor activity"/>
    <property type="evidence" value="ECO:0007669"/>
    <property type="project" value="TreeGrafter"/>
</dbReference>